<comment type="caution">
    <text evidence="1">The sequence shown here is derived from an EMBL/GenBank/DDBJ whole genome shotgun (WGS) entry which is preliminary data.</text>
</comment>
<proteinExistence type="predicted"/>
<sequence>MRHSRQTKASGVGSYWFGVLDHPQRGMGLANHGQGWWAREPQDERKRFDANSNATPTAVLFGNGTIASVEWVRGCMEARAPLIIVDHILDDDSAEVSKRM</sequence>
<dbReference type="Proteomes" id="UP000295083">
    <property type="component" value="Unassembled WGS sequence"/>
</dbReference>
<protein>
    <submittedName>
        <fullName evidence="1">Uncharacterized protein</fullName>
    </submittedName>
</protein>
<accession>A0A4R8QD23</accession>
<dbReference type="AlphaFoldDB" id="A0A4R8QD23"/>
<keyword evidence="2" id="KW-1185">Reference proteome</keyword>
<reference evidence="1 2" key="1">
    <citation type="submission" date="2018-11" db="EMBL/GenBank/DDBJ databases">
        <title>Genome sequence and assembly of Colletotrichum spinosum.</title>
        <authorList>
            <person name="Gan P."/>
            <person name="Shirasu K."/>
        </authorList>
    </citation>
    <scope>NUCLEOTIDE SEQUENCE [LARGE SCALE GENOMIC DNA]</scope>
    <source>
        <strain evidence="1 2">CBS 515.97</strain>
    </source>
</reference>
<name>A0A4R8QD23_9PEZI</name>
<evidence type="ECO:0000313" key="1">
    <source>
        <dbReference type="EMBL" id="TDZ31783.1"/>
    </source>
</evidence>
<gene>
    <name evidence="1" type="ORF">C8035_v000943</name>
</gene>
<organism evidence="1 2">
    <name type="scientific">Colletotrichum spinosum</name>
    <dbReference type="NCBI Taxonomy" id="1347390"/>
    <lineage>
        <taxon>Eukaryota</taxon>
        <taxon>Fungi</taxon>
        <taxon>Dikarya</taxon>
        <taxon>Ascomycota</taxon>
        <taxon>Pezizomycotina</taxon>
        <taxon>Sordariomycetes</taxon>
        <taxon>Hypocreomycetidae</taxon>
        <taxon>Glomerellales</taxon>
        <taxon>Glomerellaceae</taxon>
        <taxon>Colletotrichum</taxon>
        <taxon>Colletotrichum orbiculare species complex</taxon>
    </lineage>
</organism>
<evidence type="ECO:0000313" key="2">
    <source>
        <dbReference type="Proteomes" id="UP000295083"/>
    </source>
</evidence>
<dbReference type="EMBL" id="QAPG01000094">
    <property type="protein sequence ID" value="TDZ31783.1"/>
    <property type="molecule type" value="Genomic_DNA"/>
</dbReference>